<evidence type="ECO:0000256" key="1">
    <source>
        <dbReference type="SAM" id="Phobius"/>
    </source>
</evidence>
<dbReference type="AlphaFoldDB" id="A0A2L0UG17"/>
<dbReference type="PANTHER" id="PTHR45138">
    <property type="entry name" value="REGULATORY COMPONENTS OF SENSORY TRANSDUCTION SYSTEM"/>
    <property type="match status" value="1"/>
</dbReference>
<dbReference type="SMART" id="SM00267">
    <property type="entry name" value="GGDEF"/>
    <property type="match status" value="1"/>
</dbReference>
<feature type="domain" description="GGDEF" evidence="2">
    <location>
        <begin position="250"/>
        <end position="381"/>
    </location>
</feature>
<accession>A0A2L0UG17</accession>
<feature type="transmembrane region" description="Helical" evidence="1">
    <location>
        <begin position="67"/>
        <end position="86"/>
    </location>
</feature>
<dbReference type="PANTHER" id="PTHR45138:SF9">
    <property type="entry name" value="DIGUANYLATE CYCLASE DGCM-RELATED"/>
    <property type="match status" value="1"/>
</dbReference>
<evidence type="ECO:0000313" key="3">
    <source>
        <dbReference type="EMBL" id="AUZ88166.1"/>
    </source>
</evidence>
<evidence type="ECO:0000313" key="4">
    <source>
        <dbReference type="Proteomes" id="UP000239187"/>
    </source>
</evidence>
<feature type="transmembrane region" description="Helical" evidence="1">
    <location>
        <begin position="115"/>
        <end position="132"/>
    </location>
</feature>
<name>A0A2L0UG17_9MICC</name>
<gene>
    <name evidence="3" type="ORF">CVO76_11345</name>
</gene>
<feature type="transmembrane region" description="Helical" evidence="1">
    <location>
        <begin position="38"/>
        <end position="55"/>
    </location>
</feature>
<dbReference type="Gene3D" id="3.30.70.270">
    <property type="match status" value="1"/>
</dbReference>
<keyword evidence="1" id="KW-1133">Transmembrane helix</keyword>
<evidence type="ECO:0000259" key="2">
    <source>
        <dbReference type="PROSITE" id="PS50887"/>
    </source>
</evidence>
<dbReference type="Proteomes" id="UP000239187">
    <property type="component" value="Chromosome"/>
</dbReference>
<dbReference type="GO" id="GO:1902201">
    <property type="term" value="P:negative regulation of bacterial-type flagellum-dependent cell motility"/>
    <property type="evidence" value="ECO:0007669"/>
    <property type="project" value="TreeGrafter"/>
</dbReference>
<feature type="transmembrane region" description="Helical" evidence="1">
    <location>
        <begin position="183"/>
        <end position="207"/>
    </location>
</feature>
<reference evidence="3 4" key="1">
    <citation type="submission" date="2017-11" db="EMBL/GenBank/DDBJ databases">
        <title>Draft genome of Arthrobacter agilis strain UMCV2, a plant growth-promoting rhizobacterium and biocontrol capacity of phytopathogenic fungi.</title>
        <authorList>
            <person name="Martinez-Camara R."/>
            <person name="Santoyo G."/>
            <person name="Moreno-Hagelsieb G."/>
            <person name="Valencia-Cantero E."/>
        </authorList>
    </citation>
    <scope>NUCLEOTIDE SEQUENCE [LARGE SCALE GENOMIC DNA]</scope>
    <source>
        <strain evidence="3 4">UMCV2</strain>
    </source>
</reference>
<dbReference type="PROSITE" id="PS50887">
    <property type="entry name" value="GGDEF"/>
    <property type="match status" value="1"/>
</dbReference>
<dbReference type="GO" id="GO:0052621">
    <property type="term" value="F:diguanylate cyclase activity"/>
    <property type="evidence" value="ECO:0007669"/>
    <property type="project" value="TreeGrafter"/>
</dbReference>
<keyword evidence="1" id="KW-0812">Transmembrane</keyword>
<dbReference type="Pfam" id="PF00990">
    <property type="entry name" value="GGDEF"/>
    <property type="match status" value="1"/>
</dbReference>
<sequence>MRLDVVTLQVAFGVIALTLLVLFYGVSVRRSHSTYSTWWCAAIASFLTGTGLYLCDGTVHQVWANPAGNALLVAGAACVWAGARALRTTAPRPWQILIAPVITVVASAFDSPSTNTWSAGGFLLAFMTFFIGRASLEIWRLDPNTTTTQRPLAVASGALGLYYLCRWIAFVATGPSSSTFQTYFGTVPTTLFTMVLLIVVSFTMATLSNEQALKELRAQASHDELTGILNRRGFLELAESEIRNLPTRDTPSTLVLADMDNFKQVNDTHGHPAGDSVLQAVAAACTRSVRSTDLVGRYGGEEFVLLLPGAGLDSAELVTELISKTLRMSQPAFDFPLPTISYGLAALPPGPDRIGNAIAAADVALYTAKELGRDRAVRADQH</sequence>
<dbReference type="SUPFAM" id="SSF55073">
    <property type="entry name" value="Nucleotide cyclase"/>
    <property type="match status" value="1"/>
</dbReference>
<dbReference type="EMBL" id="CP024915">
    <property type="protein sequence ID" value="AUZ88166.1"/>
    <property type="molecule type" value="Genomic_DNA"/>
</dbReference>
<dbReference type="CDD" id="cd01949">
    <property type="entry name" value="GGDEF"/>
    <property type="match status" value="1"/>
</dbReference>
<dbReference type="InterPro" id="IPR029787">
    <property type="entry name" value="Nucleotide_cyclase"/>
</dbReference>
<dbReference type="GO" id="GO:0005886">
    <property type="term" value="C:plasma membrane"/>
    <property type="evidence" value="ECO:0007669"/>
    <property type="project" value="TreeGrafter"/>
</dbReference>
<feature type="transmembrane region" description="Helical" evidence="1">
    <location>
        <begin position="152"/>
        <end position="171"/>
    </location>
</feature>
<feature type="transmembrane region" description="Helical" evidence="1">
    <location>
        <begin position="6"/>
        <end position="26"/>
    </location>
</feature>
<dbReference type="InterPro" id="IPR043128">
    <property type="entry name" value="Rev_trsase/Diguanyl_cyclase"/>
</dbReference>
<dbReference type="FunFam" id="3.30.70.270:FF:000001">
    <property type="entry name" value="Diguanylate cyclase domain protein"/>
    <property type="match status" value="1"/>
</dbReference>
<dbReference type="NCBIfam" id="TIGR00254">
    <property type="entry name" value="GGDEF"/>
    <property type="match status" value="1"/>
</dbReference>
<dbReference type="InterPro" id="IPR050469">
    <property type="entry name" value="Diguanylate_Cyclase"/>
</dbReference>
<organism evidence="3 4">
    <name type="scientific">Arthrobacter agilis</name>
    <dbReference type="NCBI Taxonomy" id="37921"/>
    <lineage>
        <taxon>Bacteria</taxon>
        <taxon>Bacillati</taxon>
        <taxon>Actinomycetota</taxon>
        <taxon>Actinomycetes</taxon>
        <taxon>Micrococcales</taxon>
        <taxon>Micrococcaceae</taxon>
        <taxon>Arthrobacter</taxon>
    </lineage>
</organism>
<proteinExistence type="predicted"/>
<protein>
    <submittedName>
        <fullName evidence="3">GGDEF domain-containing protein</fullName>
    </submittedName>
</protein>
<dbReference type="GO" id="GO:0043709">
    <property type="term" value="P:cell adhesion involved in single-species biofilm formation"/>
    <property type="evidence" value="ECO:0007669"/>
    <property type="project" value="TreeGrafter"/>
</dbReference>
<dbReference type="RefSeq" id="WP_133081282.1">
    <property type="nucleotide sequence ID" value="NZ_CP024915.1"/>
</dbReference>
<dbReference type="InterPro" id="IPR000160">
    <property type="entry name" value="GGDEF_dom"/>
</dbReference>
<keyword evidence="1" id="KW-0472">Membrane</keyword>